<dbReference type="RefSeq" id="WP_106134775.1">
    <property type="nucleotide sequence ID" value="NZ_PVTR01000010.1"/>
</dbReference>
<organism evidence="1 2">
    <name type="scientific">Mongoliibacter ruber</name>
    <dbReference type="NCBI Taxonomy" id="1750599"/>
    <lineage>
        <taxon>Bacteria</taxon>
        <taxon>Pseudomonadati</taxon>
        <taxon>Bacteroidota</taxon>
        <taxon>Cytophagia</taxon>
        <taxon>Cytophagales</taxon>
        <taxon>Cyclobacteriaceae</taxon>
        <taxon>Mongoliibacter</taxon>
    </lineage>
</organism>
<sequence>MLEYVKTILMKVSFDRRLFEKELRKALNLLVPEEIQVFKEWCYSKFSSKYEPVLNKYFIGLAG</sequence>
<dbReference type="Proteomes" id="UP000238157">
    <property type="component" value="Unassembled WGS sequence"/>
</dbReference>
<evidence type="ECO:0000313" key="2">
    <source>
        <dbReference type="Proteomes" id="UP000238157"/>
    </source>
</evidence>
<accession>A0A2T0WH03</accession>
<reference evidence="1 2" key="1">
    <citation type="submission" date="2018-03" db="EMBL/GenBank/DDBJ databases">
        <title>Genomic Encyclopedia of Archaeal and Bacterial Type Strains, Phase II (KMG-II): from individual species to whole genera.</title>
        <authorList>
            <person name="Goeker M."/>
        </authorList>
    </citation>
    <scope>NUCLEOTIDE SEQUENCE [LARGE SCALE GENOMIC DNA]</scope>
    <source>
        <strain evidence="1 2">DSM 27929</strain>
    </source>
</reference>
<gene>
    <name evidence="1" type="ORF">CLW00_11098</name>
</gene>
<name>A0A2T0WH03_9BACT</name>
<dbReference type="AlphaFoldDB" id="A0A2T0WH03"/>
<dbReference type="OrthoDB" id="840060at2"/>
<evidence type="ECO:0000313" key="1">
    <source>
        <dbReference type="EMBL" id="PRY85966.1"/>
    </source>
</evidence>
<dbReference type="EMBL" id="PVTR01000010">
    <property type="protein sequence ID" value="PRY85966.1"/>
    <property type="molecule type" value="Genomic_DNA"/>
</dbReference>
<comment type="caution">
    <text evidence="1">The sequence shown here is derived from an EMBL/GenBank/DDBJ whole genome shotgun (WGS) entry which is preliminary data.</text>
</comment>
<proteinExistence type="predicted"/>
<protein>
    <submittedName>
        <fullName evidence="1">Uncharacterized protein</fullName>
    </submittedName>
</protein>
<keyword evidence="2" id="KW-1185">Reference proteome</keyword>